<dbReference type="InterPro" id="IPR029039">
    <property type="entry name" value="Flavoprotein-like_sf"/>
</dbReference>
<dbReference type="PROSITE" id="PS00201">
    <property type="entry name" value="FLAVODOXIN"/>
    <property type="match status" value="1"/>
</dbReference>
<sequence>MSNIKIAIVYFSKYGHTRLQAEAVRDGAASFKGSDVLLLDAAEAVRRIDELDAYDAIVFGSATYMGNMAAGMKSFLEATVTKWGSGKWKNKIAGGFTNSSNFSGDKLNTLQGMMIAAMQLGMIWVGVGDIVGSNEPGAESTVDGPGPDSLNRNSASIGPMASSFGVRTPDAPPAGDLKTAWNYGCRIAEITARFNP</sequence>
<comment type="caution">
    <text evidence="3">The sequence shown here is derived from an EMBL/GenBank/DDBJ whole genome shotgun (WGS) entry which is preliminary data.</text>
</comment>
<dbReference type="PANTHER" id="PTHR30546:SF23">
    <property type="entry name" value="FLAVOPROTEIN-LIKE PROTEIN YCP4-RELATED"/>
    <property type="match status" value="1"/>
</dbReference>
<dbReference type="SUPFAM" id="SSF52218">
    <property type="entry name" value="Flavoproteins"/>
    <property type="match status" value="1"/>
</dbReference>
<dbReference type="GO" id="GO:0003955">
    <property type="term" value="F:NAD(P)H dehydrogenase (quinone) activity"/>
    <property type="evidence" value="ECO:0007669"/>
    <property type="project" value="TreeGrafter"/>
</dbReference>
<dbReference type="PROSITE" id="PS50902">
    <property type="entry name" value="FLAVODOXIN_LIKE"/>
    <property type="match status" value="1"/>
</dbReference>
<dbReference type="RefSeq" id="WP_154417219.1">
    <property type="nucleotide sequence ID" value="NZ_CALXOB010000019.1"/>
</dbReference>
<dbReference type="GO" id="GO:0010181">
    <property type="term" value="F:FMN binding"/>
    <property type="evidence" value="ECO:0007669"/>
    <property type="project" value="InterPro"/>
</dbReference>
<dbReference type="PANTHER" id="PTHR30546">
    <property type="entry name" value="FLAVODOXIN-RELATED PROTEIN WRBA-RELATED"/>
    <property type="match status" value="1"/>
</dbReference>
<keyword evidence="4" id="KW-1185">Reference proteome</keyword>
<dbReference type="InterPro" id="IPR005025">
    <property type="entry name" value="FMN_Rdtase-like_dom"/>
</dbReference>
<organism evidence="3 4">
    <name type="scientific">Victivallis lenta</name>
    <dbReference type="NCBI Taxonomy" id="2606640"/>
    <lineage>
        <taxon>Bacteria</taxon>
        <taxon>Pseudomonadati</taxon>
        <taxon>Lentisphaerota</taxon>
        <taxon>Lentisphaeria</taxon>
        <taxon>Victivallales</taxon>
        <taxon>Victivallaceae</taxon>
        <taxon>Victivallis</taxon>
    </lineage>
</organism>
<proteinExistence type="predicted"/>
<protein>
    <submittedName>
        <fullName evidence="3">Flavodoxin family protein</fullName>
    </submittedName>
</protein>
<comment type="cofactor">
    <cofactor evidence="1">
        <name>FMN</name>
        <dbReference type="ChEBI" id="CHEBI:58210"/>
    </cofactor>
</comment>
<dbReference type="InterPro" id="IPR008254">
    <property type="entry name" value="Flavodoxin/NO_synth"/>
</dbReference>
<dbReference type="EMBL" id="VUNS01000004">
    <property type="protein sequence ID" value="MST96476.1"/>
    <property type="molecule type" value="Genomic_DNA"/>
</dbReference>
<evidence type="ECO:0000259" key="2">
    <source>
        <dbReference type="PROSITE" id="PS50902"/>
    </source>
</evidence>
<dbReference type="Proteomes" id="UP000435649">
    <property type="component" value="Unassembled WGS sequence"/>
</dbReference>
<name>A0A844FZD3_9BACT</name>
<gene>
    <name evidence="3" type="ORF">FYJ85_05380</name>
</gene>
<dbReference type="Pfam" id="PF03358">
    <property type="entry name" value="FMN_red"/>
    <property type="match status" value="1"/>
</dbReference>
<dbReference type="GO" id="GO:0009055">
    <property type="term" value="F:electron transfer activity"/>
    <property type="evidence" value="ECO:0007669"/>
    <property type="project" value="InterPro"/>
</dbReference>
<evidence type="ECO:0000313" key="4">
    <source>
        <dbReference type="Proteomes" id="UP000435649"/>
    </source>
</evidence>
<evidence type="ECO:0000256" key="1">
    <source>
        <dbReference type="ARBA" id="ARBA00001917"/>
    </source>
</evidence>
<evidence type="ECO:0000313" key="3">
    <source>
        <dbReference type="EMBL" id="MST96476.1"/>
    </source>
</evidence>
<dbReference type="AlphaFoldDB" id="A0A844FZD3"/>
<dbReference type="GO" id="GO:0016020">
    <property type="term" value="C:membrane"/>
    <property type="evidence" value="ECO:0007669"/>
    <property type="project" value="TreeGrafter"/>
</dbReference>
<dbReference type="Gene3D" id="3.40.50.360">
    <property type="match status" value="1"/>
</dbReference>
<accession>A0A844FZD3</accession>
<reference evidence="3 4" key="1">
    <citation type="submission" date="2019-08" db="EMBL/GenBank/DDBJ databases">
        <title>In-depth cultivation of the pig gut microbiome towards novel bacterial diversity and tailored functional studies.</title>
        <authorList>
            <person name="Wylensek D."/>
            <person name="Hitch T.C.A."/>
            <person name="Clavel T."/>
        </authorList>
    </citation>
    <scope>NUCLEOTIDE SEQUENCE [LARGE SCALE GENOMIC DNA]</scope>
    <source>
        <strain evidence="3 4">BBE-744-WT-12</strain>
    </source>
</reference>
<feature type="domain" description="Flavodoxin-like" evidence="2">
    <location>
        <begin position="6"/>
        <end position="150"/>
    </location>
</feature>
<dbReference type="InterPro" id="IPR001226">
    <property type="entry name" value="Flavodoxin_CS"/>
</dbReference>